<sequence length="607" mass="59629">MTARTRTPPKTSRPTSAPRTKGALPIRQSDGIGWQSMPPRLRIALAVAAAGALFVSAGAIIGVDRTKSPPSFASAPLLVVLALLPIIAAAALTVLRRAVAAAGVLIGAALLAAGRALIDLQIVVDPLLAARPELFAITDVAKPPPGVGPWLLIAGHVAALVAGLLAAGRAGSAPGSPYAEEFDDASRADAMADRRPVAGWALAAAGVAALGLVTAPFGSDNAFVVGTGVLGGPALATVGTLLAAAAVLAGAAMAASAPRPGLSAGVLIGTAVAVLAIALPAVVAATTTRWLHVAWGPVAALVAALALLALAWRQLRVEPAGESDGAPSRPVTLDSARLHQTMSLLGLLTGAASLAAARSRLLVADAGIELPVNYSSRLLVPAGVVVGLLGLSQMGVKWAPIVRPALVVASAAVVLAGASALDTSLTALGTSDVVRPGSGTLLTAGALLLAAATACCGALAGGAERDDVDVSDRAVNGTLITPVTAAVVLAVGAFGAPILRAAGYTPPGLWSNFRLASWGLLVALAAVIAAAVLALASRPPRAAALLLGAATVVAVRALEPTLTSGRVAGATPGTGTWLSAACAGALVIAAVIALTKRRTADAEDNGE</sequence>
<feature type="transmembrane region" description="Helical" evidence="2">
    <location>
        <begin position="73"/>
        <end position="92"/>
    </location>
</feature>
<keyword evidence="2" id="KW-0812">Transmembrane</keyword>
<keyword evidence="4" id="KW-1185">Reference proteome</keyword>
<feature type="transmembrane region" description="Helical" evidence="2">
    <location>
        <begin position="197"/>
        <end position="217"/>
    </location>
</feature>
<feature type="transmembrane region" description="Helical" evidence="2">
    <location>
        <begin position="261"/>
        <end position="284"/>
    </location>
</feature>
<evidence type="ECO:0000256" key="2">
    <source>
        <dbReference type="SAM" id="Phobius"/>
    </source>
</evidence>
<evidence type="ECO:0000313" key="3">
    <source>
        <dbReference type="EMBL" id="RZS36932.1"/>
    </source>
</evidence>
<feature type="transmembrane region" description="Helical" evidence="2">
    <location>
        <begin position="99"/>
        <end position="118"/>
    </location>
</feature>
<feature type="compositionally biased region" description="Low complexity" evidence="1">
    <location>
        <begin position="1"/>
        <end position="20"/>
    </location>
</feature>
<keyword evidence="2" id="KW-1133">Transmembrane helix</keyword>
<dbReference type="EMBL" id="SGWQ01000006">
    <property type="protein sequence ID" value="RZS36932.1"/>
    <property type="molecule type" value="Genomic_DNA"/>
</dbReference>
<gene>
    <name evidence="3" type="ORF">EV193_106166</name>
</gene>
<feature type="transmembrane region" description="Helical" evidence="2">
    <location>
        <begin position="147"/>
        <end position="167"/>
    </location>
</feature>
<evidence type="ECO:0000313" key="4">
    <source>
        <dbReference type="Proteomes" id="UP000294257"/>
    </source>
</evidence>
<reference evidence="3 4" key="1">
    <citation type="submission" date="2019-02" db="EMBL/GenBank/DDBJ databases">
        <title>Genomic Encyclopedia of Type Strains, Phase IV (KMG-IV): sequencing the most valuable type-strain genomes for metagenomic binning, comparative biology and taxonomic classification.</title>
        <authorList>
            <person name="Goeker M."/>
        </authorList>
    </citation>
    <scope>NUCLEOTIDE SEQUENCE [LARGE SCALE GENOMIC DNA]</scope>
    <source>
        <strain evidence="3 4">DSM 101727</strain>
    </source>
</reference>
<keyword evidence="2" id="KW-0472">Membrane</keyword>
<feature type="transmembrane region" description="Helical" evidence="2">
    <location>
        <begin position="474"/>
        <end position="495"/>
    </location>
</feature>
<feature type="transmembrane region" description="Helical" evidence="2">
    <location>
        <begin position="290"/>
        <end position="312"/>
    </location>
</feature>
<evidence type="ECO:0000256" key="1">
    <source>
        <dbReference type="SAM" id="MobiDB-lite"/>
    </source>
</evidence>
<dbReference type="RefSeq" id="WP_130345550.1">
    <property type="nucleotide sequence ID" value="NZ_SGWQ01000006.1"/>
</dbReference>
<protein>
    <submittedName>
        <fullName evidence="3">Uncharacterized protein</fullName>
    </submittedName>
</protein>
<feature type="transmembrane region" description="Helical" evidence="2">
    <location>
        <begin position="542"/>
        <end position="558"/>
    </location>
</feature>
<feature type="transmembrane region" description="Helical" evidence="2">
    <location>
        <begin position="43"/>
        <end position="61"/>
    </location>
</feature>
<dbReference type="Proteomes" id="UP000294257">
    <property type="component" value="Unassembled WGS sequence"/>
</dbReference>
<proteinExistence type="predicted"/>
<feature type="transmembrane region" description="Helical" evidence="2">
    <location>
        <begin position="404"/>
        <end position="421"/>
    </location>
</feature>
<feature type="region of interest" description="Disordered" evidence="1">
    <location>
        <begin position="1"/>
        <end position="27"/>
    </location>
</feature>
<comment type="caution">
    <text evidence="3">The sequence shown here is derived from an EMBL/GenBank/DDBJ whole genome shotgun (WGS) entry which is preliminary data.</text>
</comment>
<feature type="transmembrane region" description="Helical" evidence="2">
    <location>
        <begin position="578"/>
        <end position="595"/>
    </location>
</feature>
<name>A0A4Q7KNX3_9PSEU</name>
<dbReference type="AlphaFoldDB" id="A0A4Q7KNX3"/>
<feature type="transmembrane region" description="Helical" evidence="2">
    <location>
        <begin position="441"/>
        <end position="462"/>
    </location>
</feature>
<feature type="transmembrane region" description="Helical" evidence="2">
    <location>
        <begin position="515"/>
        <end position="535"/>
    </location>
</feature>
<accession>A0A4Q7KNX3</accession>
<dbReference type="OrthoDB" id="3657776at2"/>
<feature type="transmembrane region" description="Helical" evidence="2">
    <location>
        <begin position="223"/>
        <end position="249"/>
    </location>
</feature>
<organism evidence="3 4">
    <name type="scientific">Herbihabitans rhizosphaerae</name>
    <dbReference type="NCBI Taxonomy" id="1872711"/>
    <lineage>
        <taxon>Bacteria</taxon>
        <taxon>Bacillati</taxon>
        <taxon>Actinomycetota</taxon>
        <taxon>Actinomycetes</taxon>
        <taxon>Pseudonocardiales</taxon>
        <taxon>Pseudonocardiaceae</taxon>
        <taxon>Herbihabitans</taxon>
    </lineage>
</organism>